<reference evidence="4" key="1">
    <citation type="submission" date="2021-10" db="EMBL/GenBank/DDBJ databases">
        <title>Tropical sea cucumber genome reveals ecological adaptation and Cuvierian tubules defense mechanism.</title>
        <authorList>
            <person name="Chen T."/>
        </authorList>
    </citation>
    <scope>NUCLEOTIDE SEQUENCE</scope>
    <source>
        <strain evidence="4">Nanhai2018</strain>
        <tissue evidence="4">Muscle</tissue>
    </source>
</reference>
<dbReference type="Gene3D" id="1.10.510.10">
    <property type="entry name" value="Transferase(Phosphotransferase) domain 1"/>
    <property type="match status" value="1"/>
</dbReference>
<evidence type="ECO:0000256" key="1">
    <source>
        <dbReference type="SAM" id="Phobius"/>
    </source>
</evidence>
<evidence type="ECO:0000259" key="3">
    <source>
        <dbReference type="PROSITE" id="PS50011"/>
    </source>
</evidence>
<dbReference type="SUPFAM" id="SSF56112">
    <property type="entry name" value="Protein kinase-like (PK-like)"/>
    <property type="match status" value="1"/>
</dbReference>
<dbReference type="Proteomes" id="UP001152320">
    <property type="component" value="Chromosome 10"/>
</dbReference>
<dbReference type="EMBL" id="JAIZAY010000010">
    <property type="protein sequence ID" value="KAJ8034946.1"/>
    <property type="molecule type" value="Genomic_DNA"/>
</dbReference>
<evidence type="ECO:0000256" key="2">
    <source>
        <dbReference type="SAM" id="SignalP"/>
    </source>
</evidence>
<dbReference type="GO" id="GO:0007169">
    <property type="term" value="P:cell surface receptor protein tyrosine kinase signaling pathway"/>
    <property type="evidence" value="ECO:0007669"/>
    <property type="project" value="TreeGrafter"/>
</dbReference>
<dbReference type="GO" id="GO:0005886">
    <property type="term" value="C:plasma membrane"/>
    <property type="evidence" value="ECO:0007669"/>
    <property type="project" value="TreeGrafter"/>
</dbReference>
<keyword evidence="1" id="KW-0812">Transmembrane</keyword>
<proteinExistence type="predicted"/>
<protein>
    <submittedName>
        <fullName evidence="4">Fibroblast growth factor receptor 4</fullName>
    </submittedName>
</protein>
<dbReference type="Pfam" id="PF07714">
    <property type="entry name" value="PK_Tyr_Ser-Thr"/>
    <property type="match status" value="1"/>
</dbReference>
<dbReference type="AlphaFoldDB" id="A0A9Q1BXY4"/>
<accession>A0A9Q1BXY4</accession>
<feature type="chain" id="PRO_5040392864" evidence="2">
    <location>
        <begin position="24"/>
        <end position="639"/>
    </location>
</feature>
<keyword evidence="2" id="KW-0732">Signal</keyword>
<keyword evidence="1" id="KW-0472">Membrane</keyword>
<evidence type="ECO:0000313" key="5">
    <source>
        <dbReference type="Proteomes" id="UP001152320"/>
    </source>
</evidence>
<feature type="signal peptide" evidence="2">
    <location>
        <begin position="1"/>
        <end position="23"/>
    </location>
</feature>
<keyword evidence="5" id="KW-1185">Reference proteome</keyword>
<gene>
    <name evidence="4" type="ORF">HOLleu_21985</name>
</gene>
<evidence type="ECO:0000313" key="4">
    <source>
        <dbReference type="EMBL" id="KAJ8034946.1"/>
    </source>
</evidence>
<feature type="transmembrane region" description="Helical" evidence="1">
    <location>
        <begin position="263"/>
        <end position="282"/>
    </location>
</feature>
<dbReference type="PANTHER" id="PTHR24416">
    <property type="entry name" value="TYROSINE-PROTEIN KINASE RECEPTOR"/>
    <property type="match status" value="1"/>
</dbReference>
<dbReference type="InterPro" id="IPR001245">
    <property type="entry name" value="Ser-Thr/Tyr_kinase_cat_dom"/>
</dbReference>
<dbReference type="OrthoDB" id="3269467at2759"/>
<dbReference type="PRINTS" id="PR00109">
    <property type="entry name" value="TYRKINASE"/>
</dbReference>
<dbReference type="GO" id="GO:0005524">
    <property type="term" value="F:ATP binding"/>
    <property type="evidence" value="ECO:0007669"/>
    <property type="project" value="InterPro"/>
</dbReference>
<comment type="caution">
    <text evidence="4">The sequence shown here is derived from an EMBL/GenBank/DDBJ whole genome shotgun (WGS) entry which is preliminary data.</text>
</comment>
<organism evidence="4 5">
    <name type="scientific">Holothuria leucospilota</name>
    <name type="common">Black long sea cucumber</name>
    <name type="synonym">Mertensiothuria leucospilota</name>
    <dbReference type="NCBI Taxonomy" id="206669"/>
    <lineage>
        <taxon>Eukaryota</taxon>
        <taxon>Metazoa</taxon>
        <taxon>Echinodermata</taxon>
        <taxon>Eleutherozoa</taxon>
        <taxon>Echinozoa</taxon>
        <taxon>Holothuroidea</taxon>
        <taxon>Aspidochirotacea</taxon>
        <taxon>Aspidochirotida</taxon>
        <taxon>Holothuriidae</taxon>
        <taxon>Holothuria</taxon>
    </lineage>
</organism>
<name>A0A9Q1BXY4_HOLLE</name>
<keyword evidence="4" id="KW-0675">Receptor</keyword>
<feature type="domain" description="Protein kinase" evidence="3">
    <location>
        <begin position="339"/>
        <end position="613"/>
    </location>
</feature>
<keyword evidence="1" id="KW-1133">Transmembrane helix</keyword>
<dbReference type="InterPro" id="IPR050122">
    <property type="entry name" value="RTK"/>
</dbReference>
<dbReference type="PANTHER" id="PTHR24416:SF611">
    <property type="entry name" value="TYROSINE-PROTEIN KINASE TRANSMEMBRANE RECEPTOR ROR"/>
    <property type="match status" value="1"/>
</dbReference>
<sequence>MKLYTRSVEFLWIIVVLSENVAAALTICHGHSPEEGNKILPCNATIYQPVCLLCNASKSSQDLSWFAEDKRLSDGKFNFNASYAGGLAINFCLDPEHYSLKLKSPSMYYHNSVYYCRRDKEILSTFLLNLHADAHLWINMSSEFNGTLHLSYNESNQTLQCIITTAVPPVVLTWSLNNASQRAEIFNGSSKEPTIFNYTTTFNNLKTGDTVTCSSKGLYITSDYTSLKVYVHPKEKGNSNTKDRWPTTASPNEQRQEYNLYKIYLPAGLIAVALFGFSALIIHSRNKKQNSFSISPREDVTRNEFSTNNAESNGSIYGPYSLIGDAVRRDGESHSIVTTSLTSKLKVSGIYEYWTGTYSADGDKDEKCLAKSLSGQATLQEASQFQDLARNLKLLNESTYLVRLLCINVEENPFSVVYELMEYGTLRDMVMSRYQQPSTSALDTEATSLTTQIRELVSFATNVANAMLFLESQNFRHPVLSLKKVLLTSQCCCKLYDIYPSDMAMTKIEEVRKKNHPPIAWMSPETIFLRQYSQTSDVWSFSTLLWELFSLGRIPYAGNQDKDIEEKIRRGVLLKQPPNCPRAVYGTMLLAWAKSSANRPSFEVIIESLEGVFKSIEKGESTEPPQYFTLEANHTNEYI</sequence>
<dbReference type="PROSITE" id="PS50011">
    <property type="entry name" value="PROTEIN_KINASE_DOM"/>
    <property type="match status" value="1"/>
</dbReference>
<dbReference type="GO" id="GO:0004714">
    <property type="term" value="F:transmembrane receptor protein tyrosine kinase activity"/>
    <property type="evidence" value="ECO:0007669"/>
    <property type="project" value="TreeGrafter"/>
</dbReference>
<dbReference type="InterPro" id="IPR011009">
    <property type="entry name" value="Kinase-like_dom_sf"/>
</dbReference>
<dbReference type="GO" id="GO:0043235">
    <property type="term" value="C:receptor complex"/>
    <property type="evidence" value="ECO:0007669"/>
    <property type="project" value="TreeGrafter"/>
</dbReference>
<dbReference type="InterPro" id="IPR000719">
    <property type="entry name" value="Prot_kinase_dom"/>
</dbReference>